<comment type="caution">
    <text evidence="4">The sequence shown here is derived from an EMBL/GenBank/DDBJ whole genome shotgun (WGS) entry which is preliminary data.</text>
</comment>
<evidence type="ECO:0000313" key="4">
    <source>
        <dbReference type="EMBL" id="OPX50906.1"/>
    </source>
</evidence>
<dbReference type="EMBL" id="LTAY01000010">
    <property type="protein sequence ID" value="OPX50906.1"/>
    <property type="molecule type" value="Genomic_DNA"/>
</dbReference>
<dbReference type="OrthoDB" id="1945006at2"/>
<gene>
    <name evidence="4" type="ORF">CLTHE_02070</name>
</gene>
<dbReference type="InterPro" id="IPR054612">
    <property type="entry name" value="Phage_capsid-like_C"/>
</dbReference>
<organism evidence="4 5">
    <name type="scientific">Clostridium thermobutyricum DSM 4928</name>
    <dbReference type="NCBI Taxonomy" id="1121339"/>
    <lineage>
        <taxon>Bacteria</taxon>
        <taxon>Bacillati</taxon>
        <taxon>Bacillota</taxon>
        <taxon>Clostridia</taxon>
        <taxon>Eubacteriales</taxon>
        <taxon>Clostridiaceae</taxon>
        <taxon>Clostridium</taxon>
    </lineage>
</organism>
<name>A0A1V4T092_9CLOT</name>
<dbReference type="InterPro" id="IPR024455">
    <property type="entry name" value="Phage_capsid"/>
</dbReference>
<evidence type="ECO:0000313" key="5">
    <source>
        <dbReference type="Proteomes" id="UP000191448"/>
    </source>
</evidence>
<protein>
    <submittedName>
        <fullName evidence="4">Phage capsid family protein</fullName>
    </submittedName>
</protein>
<dbReference type="Gene3D" id="3.30.2400.10">
    <property type="entry name" value="Major capsid protein gp5"/>
    <property type="match status" value="1"/>
</dbReference>
<comment type="subcellular location">
    <subcellularLocation>
        <location evidence="1">Virion</location>
    </subcellularLocation>
</comment>
<evidence type="ECO:0000256" key="2">
    <source>
        <dbReference type="SAM" id="Coils"/>
    </source>
</evidence>
<feature type="coiled-coil region" evidence="2">
    <location>
        <begin position="26"/>
        <end position="60"/>
    </location>
</feature>
<dbReference type="Gene3D" id="3.30.2320.10">
    <property type="entry name" value="hypothetical protein PF0899 domain"/>
    <property type="match status" value="1"/>
</dbReference>
<evidence type="ECO:0000256" key="1">
    <source>
        <dbReference type="ARBA" id="ARBA00004328"/>
    </source>
</evidence>
<proteinExistence type="predicted"/>
<dbReference type="SUPFAM" id="SSF56563">
    <property type="entry name" value="Major capsid protein gp5"/>
    <property type="match status" value="1"/>
</dbReference>
<sequence length="408" mass="45889">MKRKILREEIVELTSELRGFVDNKEVEKAKEIREKIIKKKEELRREEEIAEIEKQKLIAQARGVKLEEGRMLNTDSIKLIEKRQSFYDNVIKRNENTKRLSIGKYVKGMLMGDWDGAKDEMIAYRSLNTTTGATIIPNTLSANIIDLARPKMALGDIPIIPMDTNNITIAKIKEDPKFGFKAELQSVESSAMTFEPIELKSKMVYGLMQISLELLESAQNIDSIIQEAMSNAIAQAIDEKGLYGKGVQGNLTTVDLGDEQKVITNEPKGILTYDTINTIESDNINSTKYVSFIKGIGEITKANGTPNIITYNSNIDTEISLLTDSTGQPLNAPKKMETMNYVISNNIQDNQALIYDSNAIVMGIQNRILLEVSRDKGFSDGSVWFRAYAMVDFAVLKPKHITKITYKE</sequence>
<keyword evidence="2" id="KW-0175">Coiled coil</keyword>
<dbReference type="Proteomes" id="UP000191448">
    <property type="component" value="Unassembled WGS sequence"/>
</dbReference>
<dbReference type="RefSeq" id="WP_080021599.1">
    <property type="nucleotide sequence ID" value="NZ_LTAY01000010.1"/>
</dbReference>
<feature type="domain" description="Phage capsid-like C-terminal" evidence="3">
    <location>
        <begin position="132"/>
        <end position="405"/>
    </location>
</feature>
<dbReference type="AlphaFoldDB" id="A0A1V4T092"/>
<accession>A0A1V4T092</accession>
<dbReference type="NCBIfam" id="TIGR01554">
    <property type="entry name" value="major_cap_HK97"/>
    <property type="match status" value="2"/>
</dbReference>
<evidence type="ECO:0000259" key="3">
    <source>
        <dbReference type="Pfam" id="PF05065"/>
    </source>
</evidence>
<reference evidence="4 5" key="1">
    <citation type="submission" date="2016-02" db="EMBL/GenBank/DDBJ databases">
        <title>Genome sequence of Clostridium thermobutyricum DSM 4928.</title>
        <authorList>
            <person name="Poehlein A."/>
            <person name="Daniel R."/>
        </authorList>
    </citation>
    <scope>NUCLEOTIDE SEQUENCE [LARGE SCALE GENOMIC DNA]</scope>
    <source>
        <strain evidence="4 5">DSM 4928</strain>
    </source>
</reference>
<dbReference type="Pfam" id="PF05065">
    <property type="entry name" value="Phage_capsid"/>
    <property type="match status" value="1"/>
</dbReference>